<feature type="compositionally biased region" description="Basic and acidic residues" evidence="6">
    <location>
        <begin position="61"/>
        <end position="73"/>
    </location>
</feature>
<keyword evidence="5" id="KW-0539">Nucleus</keyword>
<name>A0A9P4HVU7_9PEZI</name>
<evidence type="ECO:0000256" key="6">
    <source>
        <dbReference type="SAM" id="MobiDB-lite"/>
    </source>
</evidence>
<evidence type="ECO:0000256" key="2">
    <source>
        <dbReference type="ARBA" id="ARBA00009430"/>
    </source>
</evidence>
<gene>
    <name evidence="7" type="ORF">K490DRAFT_43298</name>
</gene>
<dbReference type="GO" id="GO:0006351">
    <property type="term" value="P:DNA-templated transcription"/>
    <property type="evidence" value="ECO:0007669"/>
    <property type="project" value="InterPro"/>
</dbReference>
<dbReference type="InterPro" id="IPR009668">
    <property type="entry name" value="RNA_pol-assoc_fac_A49-like"/>
</dbReference>
<evidence type="ECO:0000256" key="4">
    <source>
        <dbReference type="ARBA" id="ARBA00023163"/>
    </source>
</evidence>
<evidence type="ECO:0000256" key="1">
    <source>
        <dbReference type="ARBA" id="ARBA00004604"/>
    </source>
</evidence>
<comment type="subcellular location">
    <subcellularLocation>
        <location evidence="1">Nucleus</location>
        <location evidence="1">Nucleolus</location>
    </subcellularLocation>
</comment>
<protein>
    <submittedName>
        <fullName evidence="7">RNA polymerase I associated factor, A49-like protein</fullName>
    </submittedName>
</protein>
<keyword evidence="3" id="KW-0240">DNA-directed RNA polymerase</keyword>
<dbReference type="AlphaFoldDB" id="A0A9P4HVU7"/>
<reference evidence="7" key="1">
    <citation type="journal article" date="2020" name="Stud. Mycol.">
        <title>101 Dothideomycetes genomes: a test case for predicting lifestyles and emergence of pathogens.</title>
        <authorList>
            <person name="Haridas S."/>
            <person name="Albert R."/>
            <person name="Binder M."/>
            <person name="Bloem J."/>
            <person name="Labutti K."/>
            <person name="Salamov A."/>
            <person name="Andreopoulos B."/>
            <person name="Baker S."/>
            <person name="Barry K."/>
            <person name="Bills G."/>
            <person name="Bluhm B."/>
            <person name="Cannon C."/>
            <person name="Castanera R."/>
            <person name="Culley D."/>
            <person name="Daum C."/>
            <person name="Ezra D."/>
            <person name="Gonzalez J."/>
            <person name="Henrissat B."/>
            <person name="Kuo A."/>
            <person name="Liang C."/>
            <person name="Lipzen A."/>
            <person name="Lutzoni F."/>
            <person name="Magnuson J."/>
            <person name="Mondo S."/>
            <person name="Nolan M."/>
            <person name="Ohm R."/>
            <person name="Pangilinan J."/>
            <person name="Park H.-J."/>
            <person name="Ramirez L."/>
            <person name="Alfaro M."/>
            <person name="Sun H."/>
            <person name="Tritt A."/>
            <person name="Yoshinaga Y."/>
            <person name="Zwiers L.-H."/>
            <person name="Turgeon B."/>
            <person name="Goodwin S."/>
            <person name="Spatafora J."/>
            <person name="Crous P."/>
            <person name="Grigoriev I."/>
        </authorList>
    </citation>
    <scope>NUCLEOTIDE SEQUENCE</scope>
    <source>
        <strain evidence="7">CBS 121410</strain>
    </source>
</reference>
<evidence type="ECO:0000313" key="7">
    <source>
        <dbReference type="EMBL" id="KAF2086858.1"/>
    </source>
</evidence>
<dbReference type="PANTHER" id="PTHR14440">
    <property type="entry name" value="DNA-DIRECTED RNA POLYMERASE I SUBUNIT RPA49"/>
    <property type="match status" value="1"/>
</dbReference>
<comment type="caution">
    <text evidence="7">The sequence shown here is derived from an EMBL/GenBank/DDBJ whole genome shotgun (WGS) entry which is preliminary data.</text>
</comment>
<feature type="region of interest" description="Disordered" evidence="6">
    <location>
        <begin position="53"/>
        <end position="73"/>
    </location>
</feature>
<dbReference type="EMBL" id="ML978722">
    <property type="protein sequence ID" value="KAF2086858.1"/>
    <property type="molecule type" value="Genomic_DNA"/>
</dbReference>
<dbReference type="Pfam" id="PF06870">
    <property type="entry name" value="RNA_pol_I_A49"/>
    <property type="match status" value="1"/>
</dbReference>
<comment type="similarity">
    <text evidence="2">Belongs to the eukaryotic RPA49/POLR1E RNA polymerase subunit family.</text>
</comment>
<dbReference type="OrthoDB" id="532500at2759"/>
<sequence length="446" mass="49859">MADTHDKKRKRYSDASNRPSKKANQAVKVSFLPDNDDLAPVIASTPGLTFPADLPLQPYKKTLETRKPSSDKDPYELLLQSSQHHKLDYTAREEHDGSAESLLKHYVGVYDPASGSLSLMSAHKLVLRSTLRSETEELRLEREAAAAKARQTNFSLRTELGQAFGTKKAKKALNSITENAINPSKRETSPGGTQKVVTDSTAEAVLQSMAGATAEMPTREKLQQAVDESKPRPKANLAATTPAEVYPPESVIGAADLRLVDIKPWLEAYEKKEPFKVISSYAARRVMNVAATKDMKKLRVLRYVMLLIDFYAALKPARSGKKLPQRDELEKKTGVSGALLDGVRRKFADGNELTKWHVDNLITHIAALTLTVDNFVVDTNDLREDLRLDLKQMTQYFLELGCKVSNPTEKERLHLKLHKAEASSHKMAKLKIPLDFPKTRQLPKRR</sequence>
<feature type="region of interest" description="Disordered" evidence="6">
    <location>
        <begin position="177"/>
        <end position="197"/>
    </location>
</feature>
<dbReference type="GO" id="GO:0003677">
    <property type="term" value="F:DNA binding"/>
    <property type="evidence" value="ECO:0007669"/>
    <property type="project" value="InterPro"/>
</dbReference>
<organism evidence="7 8">
    <name type="scientific">Saccharata proteae CBS 121410</name>
    <dbReference type="NCBI Taxonomy" id="1314787"/>
    <lineage>
        <taxon>Eukaryota</taxon>
        <taxon>Fungi</taxon>
        <taxon>Dikarya</taxon>
        <taxon>Ascomycota</taxon>
        <taxon>Pezizomycotina</taxon>
        <taxon>Dothideomycetes</taxon>
        <taxon>Dothideomycetes incertae sedis</taxon>
        <taxon>Botryosphaeriales</taxon>
        <taxon>Saccharataceae</taxon>
        <taxon>Saccharata</taxon>
    </lineage>
</organism>
<evidence type="ECO:0000256" key="5">
    <source>
        <dbReference type="ARBA" id="ARBA00023242"/>
    </source>
</evidence>
<dbReference type="GO" id="GO:0000428">
    <property type="term" value="C:DNA-directed RNA polymerase complex"/>
    <property type="evidence" value="ECO:0007669"/>
    <property type="project" value="UniProtKB-KW"/>
</dbReference>
<keyword evidence="8" id="KW-1185">Reference proteome</keyword>
<keyword evidence="4" id="KW-0804">Transcription</keyword>
<dbReference type="GO" id="GO:0005730">
    <property type="term" value="C:nucleolus"/>
    <property type="evidence" value="ECO:0007669"/>
    <property type="project" value="UniProtKB-SubCell"/>
</dbReference>
<feature type="region of interest" description="Disordered" evidence="6">
    <location>
        <begin position="211"/>
        <end position="242"/>
    </location>
</feature>
<evidence type="ECO:0000313" key="8">
    <source>
        <dbReference type="Proteomes" id="UP000799776"/>
    </source>
</evidence>
<evidence type="ECO:0000256" key="3">
    <source>
        <dbReference type="ARBA" id="ARBA00022478"/>
    </source>
</evidence>
<accession>A0A9P4HVU7</accession>
<feature type="region of interest" description="Disordered" evidence="6">
    <location>
        <begin position="1"/>
        <end position="27"/>
    </location>
</feature>
<proteinExistence type="inferred from homology"/>
<dbReference type="Proteomes" id="UP000799776">
    <property type="component" value="Unassembled WGS sequence"/>
</dbReference>
<feature type="compositionally biased region" description="Basic and acidic residues" evidence="6">
    <location>
        <begin position="217"/>
        <end position="231"/>
    </location>
</feature>